<keyword evidence="16 27" id="KW-0472">Membrane</keyword>
<dbReference type="Pfam" id="PF03108">
    <property type="entry name" value="DBD_Tnp_Mut"/>
    <property type="match status" value="1"/>
</dbReference>
<dbReference type="PANTHER" id="PTHR42723">
    <property type="entry name" value="CHLOROPHYLL SYNTHASE"/>
    <property type="match status" value="1"/>
</dbReference>
<evidence type="ECO:0000256" key="5">
    <source>
        <dbReference type="ARBA" id="ARBA00022536"/>
    </source>
</evidence>
<evidence type="ECO:0000259" key="28">
    <source>
        <dbReference type="PROSITE" id="PS50011"/>
    </source>
</evidence>
<dbReference type="SMART" id="SM00179">
    <property type="entry name" value="EGF_CA"/>
    <property type="match status" value="2"/>
</dbReference>
<keyword evidence="13 26" id="KW-0067">ATP-binding</keyword>
<evidence type="ECO:0000256" key="4">
    <source>
        <dbReference type="ARBA" id="ARBA00022528"/>
    </source>
</evidence>
<evidence type="ECO:0000256" key="13">
    <source>
        <dbReference type="ARBA" id="ARBA00022840"/>
    </source>
</evidence>
<dbReference type="Pfam" id="PF01040">
    <property type="entry name" value="UbiA"/>
    <property type="match status" value="1"/>
</dbReference>
<keyword evidence="15 27" id="KW-1133">Transmembrane helix</keyword>
<protein>
    <recommendedName>
        <fullName evidence="24">Chlorophyll synthase, chloroplastic</fullName>
        <ecNumber evidence="23">2.5.1.62</ecNumber>
    </recommendedName>
    <alternativeName>
        <fullName evidence="25">Polyprenyl transferase</fullName>
    </alternativeName>
</protein>
<accession>A0A2Z7A0Z5</accession>
<evidence type="ECO:0000256" key="21">
    <source>
        <dbReference type="ARBA" id="ARBA00051674"/>
    </source>
</evidence>
<evidence type="ECO:0000256" key="14">
    <source>
        <dbReference type="ARBA" id="ARBA00022946"/>
    </source>
</evidence>
<keyword evidence="4" id="KW-0150">Chloroplast</keyword>
<dbReference type="SUPFAM" id="SSF57184">
    <property type="entry name" value="Growth factor receptor domain"/>
    <property type="match status" value="1"/>
</dbReference>
<organism evidence="29 30">
    <name type="scientific">Dorcoceras hygrometricum</name>
    <dbReference type="NCBI Taxonomy" id="472368"/>
    <lineage>
        <taxon>Eukaryota</taxon>
        <taxon>Viridiplantae</taxon>
        <taxon>Streptophyta</taxon>
        <taxon>Embryophyta</taxon>
        <taxon>Tracheophyta</taxon>
        <taxon>Spermatophyta</taxon>
        <taxon>Magnoliopsida</taxon>
        <taxon>eudicotyledons</taxon>
        <taxon>Gunneridae</taxon>
        <taxon>Pentapetalae</taxon>
        <taxon>asterids</taxon>
        <taxon>lamiids</taxon>
        <taxon>Lamiales</taxon>
        <taxon>Gesneriaceae</taxon>
        <taxon>Didymocarpoideae</taxon>
        <taxon>Trichosporeae</taxon>
        <taxon>Loxocarpinae</taxon>
        <taxon>Dorcoceras</taxon>
    </lineage>
</organism>
<dbReference type="Gene3D" id="1.10.510.10">
    <property type="entry name" value="Transferase(Phosphotransferase) domain 1"/>
    <property type="match status" value="1"/>
</dbReference>
<dbReference type="EC" id="2.5.1.62" evidence="23"/>
<keyword evidence="29" id="KW-0675">Receptor</keyword>
<dbReference type="GO" id="GO:0005509">
    <property type="term" value="F:calcium ion binding"/>
    <property type="evidence" value="ECO:0007669"/>
    <property type="project" value="InterPro"/>
</dbReference>
<keyword evidence="7" id="KW-0808">Transferase</keyword>
<dbReference type="CDD" id="cd00054">
    <property type="entry name" value="EGF_CA"/>
    <property type="match status" value="1"/>
</dbReference>
<dbReference type="FunFam" id="1.10.357.140:FF:000015">
    <property type="entry name" value="Chlorophyll synthase, chloroplastic"/>
    <property type="match status" value="1"/>
</dbReference>
<dbReference type="InterPro" id="IPR006372">
    <property type="entry name" value="Chl_synth"/>
</dbReference>
<evidence type="ECO:0000256" key="10">
    <source>
        <dbReference type="ARBA" id="ARBA00022737"/>
    </source>
</evidence>
<dbReference type="Pfam" id="PF13947">
    <property type="entry name" value="GUB_WAK_bind"/>
    <property type="match status" value="1"/>
</dbReference>
<keyword evidence="9" id="KW-0732">Signal</keyword>
<evidence type="ECO:0000313" key="29">
    <source>
        <dbReference type="EMBL" id="KZV15164.1"/>
    </source>
</evidence>
<dbReference type="GO" id="GO:0004674">
    <property type="term" value="F:protein serine/threonine kinase activity"/>
    <property type="evidence" value="ECO:0007669"/>
    <property type="project" value="UniProtKB-KW"/>
</dbReference>
<dbReference type="PANTHER" id="PTHR42723:SF1">
    <property type="entry name" value="CHLOROPHYLL SYNTHASE, CHLOROPLASTIC"/>
    <property type="match status" value="1"/>
</dbReference>
<dbReference type="Gene3D" id="3.30.200.20">
    <property type="entry name" value="Phosphorylase Kinase, domain 1"/>
    <property type="match status" value="1"/>
</dbReference>
<dbReference type="GO" id="GO:0046408">
    <property type="term" value="F:chlorophyll synthetase activity"/>
    <property type="evidence" value="ECO:0007669"/>
    <property type="project" value="UniProtKB-EC"/>
</dbReference>
<dbReference type="PROSITE" id="PS50011">
    <property type="entry name" value="PROTEIN_KINASE_DOM"/>
    <property type="match status" value="1"/>
</dbReference>
<keyword evidence="6" id="KW-0934">Plastid</keyword>
<evidence type="ECO:0000256" key="2">
    <source>
        <dbReference type="ARBA" id="ARBA00004508"/>
    </source>
</evidence>
<dbReference type="InterPro" id="IPR004332">
    <property type="entry name" value="Transposase_MuDR"/>
</dbReference>
<dbReference type="InterPro" id="IPR008271">
    <property type="entry name" value="Ser/Thr_kinase_AS"/>
</dbReference>
<comment type="catalytic activity">
    <reaction evidence="20">
        <text>L-threonyl-[protein] + ATP = O-phospho-L-threonyl-[protein] + ADP + H(+)</text>
        <dbReference type="Rhea" id="RHEA:46608"/>
        <dbReference type="Rhea" id="RHEA-COMP:11060"/>
        <dbReference type="Rhea" id="RHEA-COMP:11605"/>
        <dbReference type="ChEBI" id="CHEBI:15378"/>
        <dbReference type="ChEBI" id="CHEBI:30013"/>
        <dbReference type="ChEBI" id="CHEBI:30616"/>
        <dbReference type="ChEBI" id="CHEBI:61977"/>
        <dbReference type="ChEBI" id="CHEBI:456216"/>
    </reaction>
</comment>
<evidence type="ECO:0000256" key="23">
    <source>
        <dbReference type="ARBA" id="ARBA00066520"/>
    </source>
</evidence>
<evidence type="ECO:0000256" key="20">
    <source>
        <dbReference type="ARBA" id="ARBA00047951"/>
    </source>
</evidence>
<evidence type="ECO:0000256" key="26">
    <source>
        <dbReference type="PROSITE-ProRule" id="PRU10141"/>
    </source>
</evidence>
<feature type="transmembrane region" description="Helical" evidence="27">
    <location>
        <begin position="217"/>
        <end position="234"/>
    </location>
</feature>
<evidence type="ECO:0000256" key="11">
    <source>
        <dbReference type="ARBA" id="ARBA00022741"/>
    </source>
</evidence>
<proteinExistence type="inferred from homology"/>
<dbReference type="GO" id="GO:0015995">
    <property type="term" value="P:chlorophyll biosynthetic process"/>
    <property type="evidence" value="ECO:0007669"/>
    <property type="project" value="UniProtKB-KW"/>
</dbReference>
<evidence type="ECO:0000256" key="1">
    <source>
        <dbReference type="ARBA" id="ARBA00004479"/>
    </source>
</evidence>
<dbReference type="NCBIfam" id="NF005742">
    <property type="entry name" value="PRK07566.1"/>
    <property type="match status" value="1"/>
</dbReference>
<evidence type="ECO:0000256" key="7">
    <source>
        <dbReference type="ARBA" id="ARBA00022679"/>
    </source>
</evidence>
<keyword evidence="17" id="KW-1015">Disulfide bond</keyword>
<dbReference type="Gene3D" id="1.10.357.140">
    <property type="entry name" value="UbiA prenyltransferase"/>
    <property type="match status" value="1"/>
</dbReference>
<dbReference type="InterPro" id="IPR000742">
    <property type="entry name" value="EGF"/>
</dbReference>
<dbReference type="SMART" id="SM00220">
    <property type="entry name" value="S_TKc"/>
    <property type="match status" value="1"/>
</dbReference>
<evidence type="ECO:0000313" key="30">
    <source>
        <dbReference type="Proteomes" id="UP000250235"/>
    </source>
</evidence>
<dbReference type="EMBL" id="KV020118">
    <property type="protein sequence ID" value="KZV15164.1"/>
    <property type="molecule type" value="Genomic_DNA"/>
</dbReference>
<keyword evidence="3" id="KW-0723">Serine/threonine-protein kinase</keyword>
<dbReference type="GO" id="GO:0005524">
    <property type="term" value="F:ATP binding"/>
    <property type="evidence" value="ECO:0007669"/>
    <property type="project" value="UniProtKB-UniRule"/>
</dbReference>
<dbReference type="InterPro" id="IPR018097">
    <property type="entry name" value="EGF_Ca-bd_CS"/>
</dbReference>
<evidence type="ECO:0000256" key="18">
    <source>
        <dbReference type="ARBA" id="ARBA00023171"/>
    </source>
</evidence>
<dbReference type="NCBIfam" id="TIGR02056">
    <property type="entry name" value="ChlG"/>
    <property type="match status" value="1"/>
</dbReference>
<feature type="binding site" evidence="26">
    <location>
        <position position="799"/>
    </location>
    <ligand>
        <name>ATP</name>
        <dbReference type="ChEBI" id="CHEBI:30616"/>
    </ligand>
</feature>
<dbReference type="PROSITE" id="PS00108">
    <property type="entry name" value="PROTEIN_KINASE_ST"/>
    <property type="match status" value="1"/>
</dbReference>
<dbReference type="SMART" id="SM00181">
    <property type="entry name" value="EGF"/>
    <property type="match status" value="2"/>
</dbReference>
<keyword evidence="30" id="KW-1185">Reference proteome</keyword>
<dbReference type="InterPro" id="IPR001881">
    <property type="entry name" value="EGF-like_Ca-bd_dom"/>
</dbReference>
<keyword evidence="12 29" id="KW-0418">Kinase</keyword>
<comment type="similarity">
    <text evidence="22">Belongs to the UbiA prenyltransferase family. Chlorophyll synthase subfamily.</text>
</comment>
<dbReference type="InterPro" id="IPR049883">
    <property type="entry name" value="NOTCH1_EGF-like"/>
</dbReference>
<keyword evidence="10" id="KW-0677">Repeat</keyword>
<dbReference type="AlphaFoldDB" id="A0A2Z7A0Z5"/>
<evidence type="ECO:0000256" key="24">
    <source>
        <dbReference type="ARBA" id="ARBA00068061"/>
    </source>
</evidence>
<evidence type="ECO:0000256" key="22">
    <source>
        <dbReference type="ARBA" id="ARBA00061552"/>
    </source>
</evidence>
<evidence type="ECO:0000256" key="15">
    <source>
        <dbReference type="ARBA" id="ARBA00022989"/>
    </source>
</evidence>
<keyword evidence="5" id="KW-0245">EGF-like domain</keyword>
<comment type="catalytic activity">
    <reaction evidence="21">
        <text>phytyl diphosphate + chlorophyllide a + H(+) = chlorophyll a + diphosphate</text>
        <dbReference type="Rhea" id="RHEA:17317"/>
        <dbReference type="ChEBI" id="CHEBI:15378"/>
        <dbReference type="ChEBI" id="CHEBI:33019"/>
        <dbReference type="ChEBI" id="CHEBI:58416"/>
        <dbReference type="ChEBI" id="CHEBI:75434"/>
        <dbReference type="ChEBI" id="CHEBI:83348"/>
        <dbReference type="EC" id="2.5.1.62"/>
    </reaction>
</comment>
<keyword evidence="8 27" id="KW-0812">Transmembrane</keyword>
<feature type="transmembrane region" description="Helical" evidence="27">
    <location>
        <begin position="246"/>
        <end position="267"/>
    </location>
</feature>
<feature type="domain" description="Protein kinase" evidence="28">
    <location>
        <begin position="770"/>
        <end position="1069"/>
    </location>
</feature>
<dbReference type="GO" id="GO:0030247">
    <property type="term" value="F:polysaccharide binding"/>
    <property type="evidence" value="ECO:0007669"/>
    <property type="project" value="InterPro"/>
</dbReference>
<dbReference type="PROSITE" id="PS01187">
    <property type="entry name" value="EGF_CA"/>
    <property type="match status" value="1"/>
</dbReference>
<feature type="transmembrane region" description="Helical" evidence="27">
    <location>
        <begin position="186"/>
        <end position="205"/>
    </location>
</feature>
<dbReference type="InterPro" id="IPR025287">
    <property type="entry name" value="WAK_GUB"/>
</dbReference>
<dbReference type="InterPro" id="IPR000719">
    <property type="entry name" value="Prot_kinase_dom"/>
</dbReference>
<evidence type="ECO:0000256" key="16">
    <source>
        <dbReference type="ARBA" id="ARBA00023136"/>
    </source>
</evidence>
<name>A0A2Z7A0Z5_9LAMI</name>
<dbReference type="InterPro" id="IPR011009">
    <property type="entry name" value="Kinase-like_dom_sf"/>
</dbReference>
<dbReference type="InterPro" id="IPR044878">
    <property type="entry name" value="UbiA_sf"/>
</dbReference>
<dbReference type="PROSITE" id="PS00010">
    <property type="entry name" value="ASX_HYDROXYL"/>
    <property type="match status" value="1"/>
</dbReference>
<evidence type="ECO:0000256" key="6">
    <source>
        <dbReference type="ARBA" id="ARBA00022640"/>
    </source>
</evidence>
<feature type="transmembrane region" description="Helical" evidence="27">
    <location>
        <begin position="698"/>
        <end position="718"/>
    </location>
</feature>
<dbReference type="InterPro" id="IPR011799">
    <property type="entry name" value="ChlG"/>
</dbReference>
<evidence type="ECO:0000256" key="25">
    <source>
        <dbReference type="ARBA" id="ARBA00080729"/>
    </source>
</evidence>
<evidence type="ECO:0000256" key="12">
    <source>
        <dbReference type="ARBA" id="ARBA00022777"/>
    </source>
</evidence>
<reference evidence="29 30" key="1">
    <citation type="journal article" date="2015" name="Proc. Natl. Acad. Sci. U.S.A.">
        <title>The resurrection genome of Boea hygrometrica: A blueprint for survival of dehydration.</title>
        <authorList>
            <person name="Xiao L."/>
            <person name="Yang G."/>
            <person name="Zhang L."/>
            <person name="Yang X."/>
            <person name="Zhao S."/>
            <person name="Ji Z."/>
            <person name="Zhou Q."/>
            <person name="Hu M."/>
            <person name="Wang Y."/>
            <person name="Chen M."/>
            <person name="Xu Y."/>
            <person name="Jin H."/>
            <person name="Xiao X."/>
            <person name="Hu G."/>
            <person name="Bao F."/>
            <person name="Hu Y."/>
            <person name="Wan P."/>
            <person name="Li L."/>
            <person name="Deng X."/>
            <person name="Kuang T."/>
            <person name="Xiang C."/>
            <person name="Zhu J.K."/>
            <person name="Oliver M.J."/>
            <person name="He Y."/>
        </authorList>
    </citation>
    <scope>NUCLEOTIDE SEQUENCE [LARGE SCALE GENOMIC DNA]</scope>
    <source>
        <strain evidence="30">cv. XS01</strain>
    </source>
</reference>
<evidence type="ECO:0000256" key="27">
    <source>
        <dbReference type="SAM" id="Phobius"/>
    </source>
</evidence>
<dbReference type="Pfam" id="PF07645">
    <property type="entry name" value="EGF_CA"/>
    <property type="match status" value="1"/>
</dbReference>
<gene>
    <name evidence="29" type="ORF">F511_30210</name>
</gene>
<comment type="subcellular location">
    <subcellularLocation>
        <location evidence="1">Membrane</location>
        <topology evidence="1">Single-pass type I membrane protein</topology>
    </subcellularLocation>
    <subcellularLocation>
        <location evidence="2">Plastid</location>
        <location evidence="2">Chloroplast membrane</location>
        <topology evidence="2">Multi-pass membrane protein</topology>
    </subcellularLocation>
</comment>
<dbReference type="CDD" id="cd13958">
    <property type="entry name" value="PT_UbiA_chlorophyll"/>
    <property type="match status" value="1"/>
</dbReference>
<evidence type="ECO:0000256" key="8">
    <source>
        <dbReference type="ARBA" id="ARBA00022692"/>
    </source>
</evidence>
<dbReference type="NCBIfam" id="TIGR01476">
    <property type="entry name" value="chlor_syn_BchG"/>
    <property type="match status" value="1"/>
</dbReference>
<keyword evidence="14" id="KW-0809">Transit peptide</keyword>
<dbReference type="InterPro" id="IPR050475">
    <property type="entry name" value="Prenyltransferase_related"/>
</dbReference>
<dbReference type="PROSITE" id="PS00107">
    <property type="entry name" value="PROTEIN_KINASE_ATP"/>
    <property type="match status" value="1"/>
</dbReference>
<evidence type="ECO:0000256" key="9">
    <source>
        <dbReference type="ARBA" id="ARBA00022729"/>
    </source>
</evidence>
<dbReference type="OrthoDB" id="4062651at2759"/>
<dbReference type="InterPro" id="IPR017441">
    <property type="entry name" value="Protein_kinase_ATP_BS"/>
</dbReference>
<dbReference type="Proteomes" id="UP000250235">
    <property type="component" value="Unassembled WGS sequence"/>
</dbReference>
<dbReference type="InterPro" id="IPR000537">
    <property type="entry name" value="UbiA_prenyltransferase"/>
</dbReference>
<dbReference type="GO" id="GO:0031969">
    <property type="term" value="C:chloroplast membrane"/>
    <property type="evidence" value="ECO:0007669"/>
    <property type="project" value="UniProtKB-SubCell"/>
</dbReference>
<comment type="catalytic activity">
    <reaction evidence="19">
        <text>L-seryl-[protein] + ATP = O-phospho-L-seryl-[protein] + ADP + H(+)</text>
        <dbReference type="Rhea" id="RHEA:17989"/>
        <dbReference type="Rhea" id="RHEA-COMP:9863"/>
        <dbReference type="Rhea" id="RHEA-COMP:11604"/>
        <dbReference type="ChEBI" id="CHEBI:15378"/>
        <dbReference type="ChEBI" id="CHEBI:29999"/>
        <dbReference type="ChEBI" id="CHEBI:30616"/>
        <dbReference type="ChEBI" id="CHEBI:83421"/>
        <dbReference type="ChEBI" id="CHEBI:456216"/>
    </reaction>
</comment>
<dbReference type="Gene3D" id="2.90.20.10">
    <property type="entry name" value="Plasmodium vivax P25 domain"/>
    <property type="match status" value="1"/>
</dbReference>
<dbReference type="InterPro" id="IPR000152">
    <property type="entry name" value="EGF-type_Asp/Asn_hydroxyl_site"/>
</dbReference>
<keyword evidence="18" id="KW-0149">Chlorophyll biosynthesis</keyword>
<evidence type="ECO:0000256" key="3">
    <source>
        <dbReference type="ARBA" id="ARBA00022527"/>
    </source>
</evidence>
<dbReference type="SUPFAM" id="SSF56112">
    <property type="entry name" value="Protein kinase-like (PK-like)"/>
    <property type="match status" value="1"/>
</dbReference>
<evidence type="ECO:0000256" key="17">
    <source>
        <dbReference type="ARBA" id="ARBA00023157"/>
    </source>
</evidence>
<dbReference type="FunFam" id="2.10.25.10:FF:000038">
    <property type="entry name" value="Fibrillin 2"/>
    <property type="match status" value="1"/>
</dbReference>
<dbReference type="FunFam" id="3.30.200.20:FF:000043">
    <property type="entry name" value="Wall-associated receptor kinase 2"/>
    <property type="match status" value="1"/>
</dbReference>
<dbReference type="InterPro" id="IPR009030">
    <property type="entry name" value="Growth_fac_rcpt_cys_sf"/>
</dbReference>
<keyword evidence="11 26" id="KW-0547">Nucleotide-binding</keyword>
<sequence length="1115" mass="122544">MASSVNTFHSKRFSSHLSAIRTPHLPPRSISLCFDRRRYVVRAGEADKNEDRALAESGSSINQILGIKGAKQETDKWKIRLQLTKPVTWPPLIWGVACGAAASGNFDWTSEDVAKSVVCMIMAGPCLTGYTQTLNDWYDREIDAINEPYRPIPSGAISESEVITQIWVLLLAGVGLAGLLDMWAGHSFPVIFYLAVGGSLVSYIYSAPPLKLKRNGWFGNFALGASYISLPWWAGQALFGTLTLDIVVLTLLYSIAGFGIAIVNDFKSVEGDRELGLQSFPVAFGFDSAKWICVGAIDITQIFVTGYLLGAGKPYHALALVGLITPQVFFQIKYFLKDPVRYDVKYQCAAAATDSTVAAINATDAATDTSNILKGAVITKPGCASKCGDLTVPYPFGVGKGSGCGFASIYELNCTDAFDPPRALIGDIQVYEISDNQMRFSNVVAKRCFDKNGALIQSNYASSNIMNTPYSYSELNKFTLIGCDDLSLISGISGHVFTSGCVSLCSQAGDVVSGSCSGVGCSQTSVPKGFKYYLTDLSSPNNHTTVSSFDPCSYAFVGEATRFTFQGISDFSDPNFAQRVRETVPVVVDWVIGNSTCADVQDAPDYLCKANSTCVDSDTVWAGYRCRCKDGHEGNPYLEPCTDIDECKDPSMNNCAQNSCINTPGSFTCSCPEGLSGDGLRDGEGCYAVNSQFPVLKVSLGIVFGFLSLVIAAAWILFSVKKRKLIKQREKFFQQNGGFLLKQQISSREGSVDSSKIFTIEDLEAATNNYADDRILGKGGYGTVYKGVLPDNRVVAIKKARVMDESQIEQFINEVVILTQVNHRNVVKLLGCCLESQVPLLVYEYVSNGTLYDHIHHGRGTTWLSWDNRLRIASEAADALSYLHSAASIPVIHRDVKSANILLDENYTTKISDFGASRLVALDQTEVTTLVQGTGFLMDLFLTLGRKYEEISTQNVILQYLAPHRKLYVTLKEDNDVRNMTHLHTYMRLTIIDMRAVKKYQMDARNVERAESEDETQTSNDGHLQVSLVSNSIDIWSNCIRGEGQIFKDAAEFRRCAKNYAIATRRSFLYKQTDSEKVMLICSVETCSWRIYASRRFYESCCADGGFTEAVFESD</sequence>
<dbReference type="Pfam" id="PF00069">
    <property type="entry name" value="Pkinase"/>
    <property type="match status" value="1"/>
</dbReference>
<evidence type="ECO:0000256" key="19">
    <source>
        <dbReference type="ARBA" id="ARBA00047558"/>
    </source>
</evidence>